<protein>
    <submittedName>
        <fullName evidence="1">Uncharacterized protein</fullName>
    </submittedName>
</protein>
<proteinExistence type="predicted"/>
<accession>A0A392SGZ1</accession>
<dbReference type="Proteomes" id="UP000265520">
    <property type="component" value="Unassembled WGS sequence"/>
</dbReference>
<evidence type="ECO:0000313" key="2">
    <source>
        <dbReference type="Proteomes" id="UP000265520"/>
    </source>
</evidence>
<evidence type="ECO:0000313" key="1">
    <source>
        <dbReference type="EMBL" id="MCI47732.1"/>
    </source>
</evidence>
<dbReference type="AlphaFoldDB" id="A0A392SGZ1"/>
<name>A0A392SGZ1_9FABA</name>
<dbReference type="EMBL" id="LXQA010376349">
    <property type="protein sequence ID" value="MCI47732.1"/>
    <property type="molecule type" value="Genomic_DNA"/>
</dbReference>
<organism evidence="1 2">
    <name type="scientific">Trifolium medium</name>
    <dbReference type="NCBI Taxonomy" id="97028"/>
    <lineage>
        <taxon>Eukaryota</taxon>
        <taxon>Viridiplantae</taxon>
        <taxon>Streptophyta</taxon>
        <taxon>Embryophyta</taxon>
        <taxon>Tracheophyta</taxon>
        <taxon>Spermatophyta</taxon>
        <taxon>Magnoliopsida</taxon>
        <taxon>eudicotyledons</taxon>
        <taxon>Gunneridae</taxon>
        <taxon>Pentapetalae</taxon>
        <taxon>rosids</taxon>
        <taxon>fabids</taxon>
        <taxon>Fabales</taxon>
        <taxon>Fabaceae</taxon>
        <taxon>Papilionoideae</taxon>
        <taxon>50 kb inversion clade</taxon>
        <taxon>NPAAA clade</taxon>
        <taxon>Hologalegina</taxon>
        <taxon>IRL clade</taxon>
        <taxon>Trifolieae</taxon>
        <taxon>Trifolium</taxon>
    </lineage>
</organism>
<sequence>MNPQRFEISQARPPKMMCCWIPVQCIGSWLILPIPTEISPFQMSARDHAAR</sequence>
<reference evidence="1 2" key="1">
    <citation type="journal article" date="2018" name="Front. Plant Sci.">
        <title>Red Clover (Trifolium pratense) and Zigzag Clover (T. medium) - A Picture of Genomic Similarities and Differences.</title>
        <authorList>
            <person name="Dluhosova J."/>
            <person name="Istvanek J."/>
            <person name="Nedelnik J."/>
            <person name="Repkova J."/>
        </authorList>
    </citation>
    <scope>NUCLEOTIDE SEQUENCE [LARGE SCALE GENOMIC DNA]</scope>
    <source>
        <strain evidence="2">cv. 10/8</strain>
        <tissue evidence="1">Leaf</tissue>
    </source>
</reference>
<feature type="non-terminal residue" evidence="1">
    <location>
        <position position="51"/>
    </location>
</feature>
<keyword evidence="2" id="KW-1185">Reference proteome</keyword>
<comment type="caution">
    <text evidence="1">The sequence shown here is derived from an EMBL/GenBank/DDBJ whole genome shotgun (WGS) entry which is preliminary data.</text>
</comment>